<feature type="domain" description="Ig-like" evidence="6">
    <location>
        <begin position="126"/>
        <end position="217"/>
    </location>
</feature>
<dbReference type="OMA" id="PFSCIVS"/>
<feature type="signal peptide" evidence="5">
    <location>
        <begin position="1"/>
        <end position="18"/>
    </location>
</feature>
<dbReference type="Pfam" id="PF07686">
    <property type="entry name" value="V-set"/>
    <property type="match status" value="1"/>
</dbReference>
<evidence type="ECO:0000256" key="3">
    <source>
        <dbReference type="ARBA" id="ARBA00023180"/>
    </source>
</evidence>
<dbReference type="PROSITE" id="PS50835">
    <property type="entry name" value="IG_LIKE"/>
    <property type="match status" value="4"/>
</dbReference>
<dbReference type="InterPro" id="IPR013106">
    <property type="entry name" value="Ig_V-set"/>
</dbReference>
<dbReference type="InterPro" id="IPR036179">
    <property type="entry name" value="Ig-like_dom_sf"/>
</dbReference>
<name>A0A3Q2DVX4_CYPVA</name>
<keyword evidence="8" id="KW-1185">Reference proteome</keyword>
<evidence type="ECO:0000256" key="2">
    <source>
        <dbReference type="ARBA" id="ARBA00023157"/>
    </source>
</evidence>
<reference evidence="7" key="2">
    <citation type="submission" date="2025-09" db="UniProtKB">
        <authorList>
            <consortium name="Ensembl"/>
        </authorList>
    </citation>
    <scope>IDENTIFICATION</scope>
</reference>
<dbReference type="SMART" id="SM00409">
    <property type="entry name" value="IG"/>
    <property type="match status" value="5"/>
</dbReference>
<dbReference type="InterPro" id="IPR013098">
    <property type="entry name" value="Ig_I-set"/>
</dbReference>
<dbReference type="InterPro" id="IPR013151">
    <property type="entry name" value="Immunoglobulin_dom"/>
</dbReference>
<dbReference type="Ensembl" id="ENSCVAT00000005280.1">
    <property type="protein sequence ID" value="ENSCVAP00000024018.1"/>
    <property type="gene ID" value="ENSCVAG00000007802.1"/>
</dbReference>
<dbReference type="AlphaFoldDB" id="A0A3Q2DVX4"/>
<dbReference type="PANTHER" id="PTHR44337">
    <property type="entry name" value="CARCINOEMBRYONIC ANTIGEN-RELATED CELL ADHESION MOLECULE 8"/>
    <property type="match status" value="1"/>
</dbReference>
<proteinExistence type="predicted"/>
<dbReference type="PANTHER" id="PTHR44337:SF20">
    <property type="entry name" value="CARCINOEMBRYONIC ANTIGEN-RELATED CELL ADHESION MOLECULE 5-RELATED"/>
    <property type="match status" value="1"/>
</dbReference>
<dbReference type="SMART" id="SM00406">
    <property type="entry name" value="IGv"/>
    <property type="match status" value="2"/>
</dbReference>
<feature type="domain" description="Ig-like" evidence="6">
    <location>
        <begin position="233"/>
        <end position="292"/>
    </location>
</feature>
<dbReference type="InterPro" id="IPR007110">
    <property type="entry name" value="Ig-like_dom"/>
</dbReference>
<dbReference type="GeneTree" id="ENSGT01100000263479"/>
<evidence type="ECO:0000256" key="5">
    <source>
        <dbReference type="SAM" id="SignalP"/>
    </source>
</evidence>
<evidence type="ECO:0000313" key="8">
    <source>
        <dbReference type="Proteomes" id="UP000265020"/>
    </source>
</evidence>
<sequence>MLRPLFIVVAAFTGLSNGISLLPDGPFNAAVGGKVLLKTNLNPTETPFLMVNWQFGSSSPKRIIYSMSGVNKSEPEYEDRITLFISTGSLELRNLTLNDSGEYRVIIEPATGPQETGRTTVDIYEPVSDVTVSPPSADLVEFNSSVRLSCSSSSGSSLSFRWLNSSSEVIPSDRVNITDEGGSTLTIVNVTRYDQGSYRCNVSNPVSSIRSDLIPINSVRSEVNPSGEHHKTGSDIILTCSADSRPSAEYQWFLNGGALTTTGPELRLMNIQMSQSGNYSCQAFNSKTMRYQRSLPSAVYVHVTEDSSDLIEFSKSAIFRCTSSGSSLSFRWMKDSSEITASDRVQITDGGSTLTIVNVTRNDDGSYSCEVSNPVSNANITLKVNPESQKHYEEGSDITLTCSADSRPAAVFSWFLNEKNLANSEHELKLISVQRNQSGNYSCQAFNSKTSIKQTSPLASISIVGKSQYSHNLYHLFFFFLCYVTNQQKAAHNCEGENITEFLKMFTDTNLKSVLQWRKIYTFVDYSPLF</sequence>
<evidence type="ECO:0000256" key="4">
    <source>
        <dbReference type="ARBA" id="ARBA00023319"/>
    </source>
</evidence>
<protein>
    <recommendedName>
        <fullName evidence="6">Ig-like domain-containing protein</fullName>
    </recommendedName>
</protein>
<dbReference type="Pfam" id="PF13927">
    <property type="entry name" value="Ig_3"/>
    <property type="match status" value="1"/>
</dbReference>
<feature type="domain" description="Ig-like" evidence="6">
    <location>
        <begin position="296"/>
        <end position="381"/>
    </location>
</feature>
<dbReference type="InterPro" id="IPR003599">
    <property type="entry name" value="Ig_sub"/>
</dbReference>
<dbReference type="Pfam" id="PF00047">
    <property type="entry name" value="ig"/>
    <property type="match status" value="1"/>
</dbReference>
<evidence type="ECO:0000259" key="6">
    <source>
        <dbReference type="PROSITE" id="PS50835"/>
    </source>
</evidence>
<dbReference type="Pfam" id="PF07679">
    <property type="entry name" value="I-set"/>
    <property type="match status" value="1"/>
</dbReference>
<dbReference type="InterPro" id="IPR003598">
    <property type="entry name" value="Ig_sub2"/>
</dbReference>
<organism evidence="7 8">
    <name type="scientific">Cyprinodon variegatus</name>
    <name type="common">Sheepshead minnow</name>
    <dbReference type="NCBI Taxonomy" id="28743"/>
    <lineage>
        <taxon>Eukaryota</taxon>
        <taxon>Metazoa</taxon>
        <taxon>Chordata</taxon>
        <taxon>Craniata</taxon>
        <taxon>Vertebrata</taxon>
        <taxon>Euteleostomi</taxon>
        <taxon>Actinopterygii</taxon>
        <taxon>Neopterygii</taxon>
        <taxon>Teleostei</taxon>
        <taxon>Neoteleostei</taxon>
        <taxon>Acanthomorphata</taxon>
        <taxon>Ovalentaria</taxon>
        <taxon>Atherinomorphae</taxon>
        <taxon>Cyprinodontiformes</taxon>
        <taxon>Cyprinodontidae</taxon>
        <taxon>Cyprinodon</taxon>
    </lineage>
</organism>
<keyword evidence="2" id="KW-1015">Disulfide bond</keyword>
<dbReference type="Gene3D" id="2.60.40.10">
    <property type="entry name" value="Immunoglobulins"/>
    <property type="match status" value="5"/>
</dbReference>
<keyword evidence="1 5" id="KW-0732">Signal</keyword>
<evidence type="ECO:0000256" key="1">
    <source>
        <dbReference type="ARBA" id="ARBA00022729"/>
    </source>
</evidence>
<accession>A0A3Q2DVX4</accession>
<evidence type="ECO:0000313" key="7">
    <source>
        <dbReference type="Ensembl" id="ENSCVAP00000024018.1"/>
    </source>
</evidence>
<feature type="chain" id="PRO_5018666275" description="Ig-like domain-containing protein" evidence="5">
    <location>
        <begin position="19"/>
        <end position="530"/>
    </location>
</feature>
<dbReference type="InterPro" id="IPR013783">
    <property type="entry name" value="Ig-like_fold"/>
</dbReference>
<keyword evidence="3" id="KW-0325">Glycoprotein</keyword>
<dbReference type="SMART" id="SM00408">
    <property type="entry name" value="IGc2"/>
    <property type="match status" value="4"/>
</dbReference>
<reference evidence="7" key="1">
    <citation type="submission" date="2025-08" db="UniProtKB">
        <authorList>
            <consortium name="Ensembl"/>
        </authorList>
    </citation>
    <scope>IDENTIFICATION</scope>
</reference>
<keyword evidence="4" id="KW-0393">Immunoglobulin domain</keyword>
<dbReference type="CDD" id="cd00096">
    <property type="entry name" value="Ig"/>
    <property type="match status" value="1"/>
</dbReference>
<feature type="domain" description="Ig-like" evidence="6">
    <location>
        <begin position="394"/>
        <end position="459"/>
    </location>
</feature>
<dbReference type="InterPro" id="IPR052598">
    <property type="entry name" value="IgSF_CEA-related"/>
</dbReference>
<dbReference type="Proteomes" id="UP000265020">
    <property type="component" value="Unassembled WGS sequence"/>
</dbReference>
<dbReference type="Pfam" id="PF13895">
    <property type="entry name" value="Ig_2"/>
    <property type="match status" value="1"/>
</dbReference>
<dbReference type="SUPFAM" id="SSF48726">
    <property type="entry name" value="Immunoglobulin"/>
    <property type="match status" value="5"/>
</dbReference>